<gene>
    <name evidence="1" type="ORF">S03H2_59117</name>
</gene>
<protein>
    <recommendedName>
        <fullName evidence="2">Metallo-beta-lactamase domain-containing protein</fullName>
    </recommendedName>
</protein>
<organism evidence="1">
    <name type="scientific">marine sediment metagenome</name>
    <dbReference type="NCBI Taxonomy" id="412755"/>
    <lineage>
        <taxon>unclassified sequences</taxon>
        <taxon>metagenomes</taxon>
        <taxon>ecological metagenomes</taxon>
    </lineage>
</organism>
<accession>X1IBH0</accession>
<sequence length="147" mass="16187">TIKFSLIEPHKIEQIEGYSVLAVKVNHAVPTVGYQITSSDGKILFFTGDTGPGLAGCWEQVSPQLLITEVTATNKYEEFAKESGHLTPSLLRQELTSFQGIKGYLPQVVVVHMNPELEREIETEIAAVAQALNNSITLAYEGMQLRL</sequence>
<proteinExistence type="predicted"/>
<feature type="non-terminal residue" evidence="1">
    <location>
        <position position="1"/>
    </location>
</feature>
<dbReference type="Gene3D" id="3.60.15.10">
    <property type="entry name" value="Ribonuclease Z/Hydroxyacylglutathione hydrolase-like"/>
    <property type="match status" value="1"/>
</dbReference>
<dbReference type="InterPro" id="IPR036866">
    <property type="entry name" value="RibonucZ/Hydroxyglut_hydro"/>
</dbReference>
<comment type="caution">
    <text evidence="1">The sequence shown here is derived from an EMBL/GenBank/DDBJ whole genome shotgun (WGS) entry which is preliminary data.</text>
</comment>
<name>X1IBH0_9ZZZZ</name>
<dbReference type="SUPFAM" id="SSF56281">
    <property type="entry name" value="Metallo-hydrolase/oxidoreductase"/>
    <property type="match status" value="1"/>
</dbReference>
<dbReference type="EMBL" id="BARU01037996">
    <property type="protein sequence ID" value="GAH79766.1"/>
    <property type="molecule type" value="Genomic_DNA"/>
</dbReference>
<evidence type="ECO:0008006" key="2">
    <source>
        <dbReference type="Google" id="ProtNLM"/>
    </source>
</evidence>
<dbReference type="AlphaFoldDB" id="X1IBH0"/>
<reference evidence="1" key="1">
    <citation type="journal article" date="2014" name="Front. Microbiol.">
        <title>High frequency of phylogenetically diverse reductive dehalogenase-homologous genes in deep subseafloor sedimentary metagenomes.</title>
        <authorList>
            <person name="Kawai M."/>
            <person name="Futagami T."/>
            <person name="Toyoda A."/>
            <person name="Takaki Y."/>
            <person name="Nishi S."/>
            <person name="Hori S."/>
            <person name="Arai W."/>
            <person name="Tsubouchi T."/>
            <person name="Morono Y."/>
            <person name="Uchiyama I."/>
            <person name="Ito T."/>
            <person name="Fujiyama A."/>
            <person name="Inagaki F."/>
            <person name="Takami H."/>
        </authorList>
    </citation>
    <scope>NUCLEOTIDE SEQUENCE</scope>
    <source>
        <strain evidence="1">Expedition CK06-06</strain>
    </source>
</reference>
<evidence type="ECO:0000313" key="1">
    <source>
        <dbReference type="EMBL" id="GAH79766.1"/>
    </source>
</evidence>